<name>A0A645IGM1_9ZZZZ</name>
<evidence type="ECO:0000256" key="1">
    <source>
        <dbReference type="SAM" id="MobiDB-lite"/>
    </source>
</evidence>
<feature type="region of interest" description="Disordered" evidence="1">
    <location>
        <begin position="41"/>
        <end position="62"/>
    </location>
</feature>
<accession>A0A645IGM1</accession>
<organism evidence="2">
    <name type="scientific">bioreactor metagenome</name>
    <dbReference type="NCBI Taxonomy" id="1076179"/>
    <lineage>
        <taxon>unclassified sequences</taxon>
        <taxon>metagenomes</taxon>
        <taxon>ecological metagenomes</taxon>
    </lineage>
</organism>
<proteinExistence type="predicted"/>
<sequence length="140" mass="15323">MISQAGGTLTNFTRSRRRWVSKSKGEIVSISSAKNSIRNGFSSWGGKKSRIPPRRENCPVPSMTSVRVYPEDKSLSQNVSGLMVCPSSTVKKEETKCSESGANCKTASIDPTTHFALPDSTAQMVLIRSCSHSKERPSVW</sequence>
<dbReference type="AlphaFoldDB" id="A0A645IGM1"/>
<evidence type="ECO:0000313" key="2">
    <source>
        <dbReference type="EMBL" id="MPN50451.1"/>
    </source>
</evidence>
<gene>
    <name evidence="2" type="ORF">SDC9_198078</name>
</gene>
<dbReference type="EMBL" id="VSSQ01114643">
    <property type="protein sequence ID" value="MPN50451.1"/>
    <property type="molecule type" value="Genomic_DNA"/>
</dbReference>
<reference evidence="2" key="1">
    <citation type="submission" date="2019-08" db="EMBL/GenBank/DDBJ databases">
        <authorList>
            <person name="Kucharzyk K."/>
            <person name="Murdoch R.W."/>
            <person name="Higgins S."/>
            <person name="Loffler F."/>
        </authorList>
    </citation>
    <scope>NUCLEOTIDE SEQUENCE</scope>
</reference>
<comment type="caution">
    <text evidence="2">The sequence shown here is derived from an EMBL/GenBank/DDBJ whole genome shotgun (WGS) entry which is preliminary data.</text>
</comment>
<protein>
    <submittedName>
        <fullName evidence="2">Uncharacterized protein</fullName>
    </submittedName>
</protein>